<protein>
    <recommendedName>
        <fullName evidence="2">histidine kinase</fullName>
        <ecNumber evidence="2">2.7.13.3</ecNumber>
    </recommendedName>
</protein>
<comment type="catalytic activity">
    <reaction evidence="1">
        <text>ATP + protein L-histidine = ADP + protein N-phospho-L-histidine.</text>
        <dbReference type="EC" id="2.7.13.3"/>
    </reaction>
</comment>
<feature type="domain" description="PAC" evidence="13">
    <location>
        <begin position="400"/>
        <end position="452"/>
    </location>
</feature>
<dbReference type="EMBL" id="JAGDQJ010000018">
    <property type="protein sequence ID" value="MBO1626631.1"/>
    <property type="molecule type" value="Genomic_DNA"/>
</dbReference>
<dbReference type="SUPFAM" id="SSF47384">
    <property type="entry name" value="Homodimeric domain of signal transducing histidine kinase"/>
    <property type="match status" value="1"/>
</dbReference>
<evidence type="ECO:0000256" key="7">
    <source>
        <dbReference type="ARBA" id="ARBA00022840"/>
    </source>
</evidence>
<name>A0ABS3P0C1_9BACI</name>
<evidence type="ECO:0000259" key="11">
    <source>
        <dbReference type="PROSITE" id="PS50109"/>
    </source>
</evidence>
<comment type="caution">
    <text evidence="14">The sequence shown here is derived from an EMBL/GenBank/DDBJ whole genome shotgun (WGS) entry which is preliminary data.</text>
</comment>
<dbReference type="SMART" id="SM00387">
    <property type="entry name" value="HATPase_c"/>
    <property type="match status" value="1"/>
</dbReference>
<feature type="domain" description="PAS" evidence="12">
    <location>
        <begin position="460"/>
        <end position="534"/>
    </location>
</feature>
<dbReference type="Pfam" id="PF00989">
    <property type="entry name" value="PAS"/>
    <property type="match status" value="1"/>
</dbReference>
<dbReference type="InterPro" id="IPR036097">
    <property type="entry name" value="HisK_dim/P_sf"/>
</dbReference>
<evidence type="ECO:0000256" key="3">
    <source>
        <dbReference type="ARBA" id="ARBA00022553"/>
    </source>
</evidence>
<feature type="transmembrane region" description="Helical" evidence="10">
    <location>
        <begin position="37"/>
        <end position="55"/>
    </location>
</feature>
<dbReference type="InterPro" id="IPR036890">
    <property type="entry name" value="HATPase_C_sf"/>
</dbReference>
<dbReference type="RefSeq" id="WP_208018229.1">
    <property type="nucleotide sequence ID" value="NZ_JAGDQJ010000018.1"/>
</dbReference>
<evidence type="ECO:0000259" key="12">
    <source>
        <dbReference type="PROSITE" id="PS50112"/>
    </source>
</evidence>
<dbReference type="InterPro" id="IPR000700">
    <property type="entry name" value="PAS-assoc_C"/>
</dbReference>
<evidence type="ECO:0000256" key="1">
    <source>
        <dbReference type="ARBA" id="ARBA00000085"/>
    </source>
</evidence>
<dbReference type="Pfam" id="PF08448">
    <property type="entry name" value="PAS_4"/>
    <property type="match status" value="2"/>
</dbReference>
<dbReference type="InterPro" id="IPR013656">
    <property type="entry name" value="PAS_4"/>
</dbReference>
<keyword evidence="10" id="KW-0812">Transmembrane</keyword>
<dbReference type="SMART" id="SM00091">
    <property type="entry name" value="PAS"/>
    <property type="match status" value="2"/>
</dbReference>
<dbReference type="SUPFAM" id="SSF55785">
    <property type="entry name" value="PYP-like sensor domain (PAS domain)"/>
    <property type="match status" value="3"/>
</dbReference>
<keyword evidence="5" id="KW-0547">Nucleotide-binding</keyword>
<keyword evidence="8" id="KW-0902">Two-component regulatory system</keyword>
<dbReference type="InterPro" id="IPR035965">
    <property type="entry name" value="PAS-like_dom_sf"/>
</dbReference>
<dbReference type="PRINTS" id="PR00344">
    <property type="entry name" value="BCTRLSENSOR"/>
</dbReference>
<reference evidence="14 15" key="1">
    <citation type="submission" date="2021-03" db="EMBL/GenBank/DDBJ databases">
        <title>Identification of novel Bacillus strains.</title>
        <authorList>
            <person name="Xiao Z."/>
            <person name="Li Y."/>
            <person name="Shen J."/>
        </authorList>
    </citation>
    <scope>NUCLEOTIDE SEQUENCE [LARGE SCALE GENOMIC DNA]</scope>
    <source>
        <strain evidence="14 15">SY8</strain>
    </source>
</reference>
<dbReference type="PROSITE" id="PS50112">
    <property type="entry name" value="PAS"/>
    <property type="match status" value="2"/>
</dbReference>
<evidence type="ECO:0000313" key="15">
    <source>
        <dbReference type="Proteomes" id="UP000677611"/>
    </source>
</evidence>
<evidence type="ECO:0000256" key="9">
    <source>
        <dbReference type="SAM" id="Coils"/>
    </source>
</evidence>
<organism evidence="14 15">
    <name type="scientific">Bacillus arachidis</name>
    <dbReference type="NCBI Taxonomy" id="2819290"/>
    <lineage>
        <taxon>Bacteria</taxon>
        <taxon>Bacillati</taxon>
        <taxon>Bacillota</taxon>
        <taxon>Bacilli</taxon>
        <taxon>Bacillales</taxon>
        <taxon>Bacillaceae</taxon>
        <taxon>Bacillus</taxon>
    </lineage>
</organism>
<dbReference type="NCBIfam" id="TIGR00229">
    <property type="entry name" value="sensory_box"/>
    <property type="match status" value="2"/>
</dbReference>
<gene>
    <name evidence="14" type="ORF">J4P90_15520</name>
</gene>
<dbReference type="CDD" id="cd00082">
    <property type="entry name" value="HisKA"/>
    <property type="match status" value="1"/>
</dbReference>
<feature type="transmembrane region" description="Helical" evidence="10">
    <location>
        <begin position="100"/>
        <end position="121"/>
    </location>
</feature>
<keyword evidence="4" id="KW-0808">Transferase</keyword>
<dbReference type="InterPro" id="IPR001610">
    <property type="entry name" value="PAC"/>
</dbReference>
<evidence type="ECO:0000256" key="5">
    <source>
        <dbReference type="ARBA" id="ARBA00022741"/>
    </source>
</evidence>
<proteinExistence type="predicted"/>
<dbReference type="SMART" id="SM00086">
    <property type="entry name" value="PAC"/>
    <property type="match status" value="2"/>
</dbReference>
<keyword evidence="15" id="KW-1185">Reference proteome</keyword>
<evidence type="ECO:0000256" key="8">
    <source>
        <dbReference type="ARBA" id="ARBA00023012"/>
    </source>
</evidence>
<keyword evidence="10" id="KW-0472">Membrane</keyword>
<dbReference type="PANTHER" id="PTHR43065">
    <property type="entry name" value="SENSOR HISTIDINE KINASE"/>
    <property type="match status" value="1"/>
</dbReference>
<dbReference type="SMART" id="SM00388">
    <property type="entry name" value="HisKA"/>
    <property type="match status" value="1"/>
</dbReference>
<evidence type="ECO:0000256" key="6">
    <source>
        <dbReference type="ARBA" id="ARBA00022777"/>
    </source>
</evidence>
<dbReference type="Proteomes" id="UP000677611">
    <property type="component" value="Unassembled WGS sequence"/>
</dbReference>
<dbReference type="InterPro" id="IPR005467">
    <property type="entry name" value="His_kinase_dom"/>
</dbReference>
<feature type="transmembrane region" description="Helical" evidence="10">
    <location>
        <begin position="7"/>
        <end position="31"/>
    </location>
</feature>
<feature type="transmembrane region" description="Helical" evidence="10">
    <location>
        <begin position="130"/>
        <end position="149"/>
    </location>
</feature>
<evidence type="ECO:0000256" key="4">
    <source>
        <dbReference type="ARBA" id="ARBA00022679"/>
    </source>
</evidence>
<dbReference type="InterPro" id="IPR003594">
    <property type="entry name" value="HATPase_dom"/>
</dbReference>
<dbReference type="PROSITE" id="PS50109">
    <property type="entry name" value="HIS_KIN"/>
    <property type="match status" value="1"/>
</dbReference>
<dbReference type="Gene3D" id="1.10.287.130">
    <property type="match status" value="1"/>
</dbReference>
<dbReference type="Gene3D" id="3.30.565.10">
    <property type="entry name" value="Histidine kinase-like ATPase, C-terminal domain"/>
    <property type="match status" value="1"/>
</dbReference>
<dbReference type="PANTHER" id="PTHR43065:SF34">
    <property type="entry name" value="SPORULATION KINASE A"/>
    <property type="match status" value="1"/>
</dbReference>
<feature type="coiled-coil region" evidence="9">
    <location>
        <begin position="443"/>
        <end position="470"/>
    </location>
</feature>
<dbReference type="CDD" id="cd00130">
    <property type="entry name" value="PAS"/>
    <property type="match status" value="2"/>
</dbReference>
<dbReference type="Pfam" id="PF02518">
    <property type="entry name" value="HATPase_c"/>
    <property type="match status" value="1"/>
</dbReference>
<dbReference type="Gene3D" id="3.30.450.20">
    <property type="entry name" value="PAS domain"/>
    <property type="match status" value="3"/>
</dbReference>
<dbReference type="SUPFAM" id="SSF55874">
    <property type="entry name" value="ATPase domain of HSP90 chaperone/DNA topoisomerase II/histidine kinase"/>
    <property type="match status" value="1"/>
</dbReference>
<evidence type="ECO:0000256" key="10">
    <source>
        <dbReference type="SAM" id="Phobius"/>
    </source>
</evidence>
<dbReference type="InterPro" id="IPR004358">
    <property type="entry name" value="Sig_transdc_His_kin-like_C"/>
</dbReference>
<dbReference type="PROSITE" id="PS50113">
    <property type="entry name" value="PAC"/>
    <property type="match status" value="1"/>
</dbReference>
<keyword evidence="7" id="KW-0067">ATP-binding</keyword>
<dbReference type="InterPro" id="IPR000014">
    <property type="entry name" value="PAS"/>
</dbReference>
<keyword evidence="10" id="KW-1133">Transmembrane helix</keyword>
<feature type="domain" description="Histidine kinase" evidence="11">
    <location>
        <begin position="600"/>
        <end position="807"/>
    </location>
</feature>
<dbReference type="Pfam" id="PF00512">
    <property type="entry name" value="HisKA"/>
    <property type="match status" value="1"/>
</dbReference>
<keyword evidence="3" id="KW-0597">Phosphoprotein</keyword>
<dbReference type="InterPro" id="IPR013767">
    <property type="entry name" value="PAS_fold"/>
</dbReference>
<accession>A0ABS3P0C1</accession>
<evidence type="ECO:0000313" key="14">
    <source>
        <dbReference type="EMBL" id="MBO1626631.1"/>
    </source>
</evidence>
<feature type="transmembrane region" description="Helical" evidence="10">
    <location>
        <begin position="67"/>
        <end position="94"/>
    </location>
</feature>
<keyword evidence="9" id="KW-0175">Coiled coil</keyword>
<evidence type="ECO:0000259" key="13">
    <source>
        <dbReference type="PROSITE" id="PS50113"/>
    </source>
</evidence>
<evidence type="ECO:0000256" key="2">
    <source>
        <dbReference type="ARBA" id="ARBA00012438"/>
    </source>
</evidence>
<sequence length="810" mass="92299">MIFKGFFINLSIFAFLVSSAIFIRVLILNIHSKLNQLYGGMVAGIIATILMVFNFKHMGLFYDLRMAPLIISYIYFGRTAGWITITFIIIMRIFYLGGNWGPSLIVSLGIATIYTIFETYLKKLHPFKRVFLYLAVYIAMIHLVFGYFFPSIPLILFDIQGTLFISSGLLISIFLMESYQKLYYLTQNLTKANKTLQESKQELRDTVHELQGGIFKFKKVDGNFIHTLCDGQLFYQHGFHSEQVVGKSLPTIDSSIVPFHLVPRLLKYYQQAWDGNEVTFELPWPNDETIILFSLRPVKRKGTVIEVVGSTVDITKRKNAENELKVTKERLESFINHNVDAITIFDLDGHMIQANKAYEKIFGWSEKEILGKKLPCVPDFLMDQTLENIKNITPKDPVITKLETVRQRKDKTLIDVSLTVSPILDLRGNVIALSGICRDISERKQAERELQHLHQQLKGSEMKYRALIEQATDAVYVVELNEDKLPTRFIEVNPVGCKRFGHSREELLSMSFSSTVPQDSPMLRRLLEKIKEGQTSFTLQDEYTFPTGKTITTEFSVRVFNLNGKNVFLSMSRDITERLKTEELLRKSEKLAVVGQLATAIAHEINNPLTAMKGFMHLLKTTANKGNGHYIDIVLSEIERIDSITNEFMTLAKPQALEIKTNDLNVLMKQVVMILQPQAMMNNIQITTEFTSNTSFILCEGNQLKQAFINILKNAIEATPTGGEILIQIEDVPDKNQVNIRFTDYGCGIEKDRIPYLGEPFYSIKEDGIGLGLMICYKIIEKHQGKILIDSEVRKGTIVNINLPIATLEN</sequence>
<feature type="domain" description="PAS" evidence="12">
    <location>
        <begin position="327"/>
        <end position="409"/>
    </location>
</feature>
<keyword evidence="6" id="KW-0418">Kinase</keyword>
<dbReference type="EC" id="2.7.13.3" evidence="2"/>
<dbReference type="InterPro" id="IPR003661">
    <property type="entry name" value="HisK_dim/P_dom"/>
</dbReference>